<evidence type="ECO:0000313" key="2">
    <source>
        <dbReference type="Proteomes" id="UP000786811"/>
    </source>
</evidence>
<keyword evidence="2" id="KW-1185">Reference proteome</keyword>
<sequence length="226" mass="26426">MSDLLNTFTTTNSNAFKWPYQRPLLAIPSQPPENIYRNSNLYLPRIDPDECKCNYHKTDTELTRYKELMGIEHHLCNNVVKVNREITKLVSSMLENSKNDEEVMKSVYQISHQRKDAPLTDYRSLMAAVDAPVGFPIEPDTLELREAYRDPTRFRYSSHDTPAIQPAEPINFKRVPEVFNMWNKPFTGRSEYMDTISKLGLSNLKHYQQHLEPCLSSRRRWGDQSL</sequence>
<dbReference type="EMBL" id="CAJNRD030001123">
    <property type="protein sequence ID" value="CAG5104184.1"/>
    <property type="molecule type" value="Genomic_DNA"/>
</dbReference>
<dbReference type="AlphaFoldDB" id="A0A8J2MSK2"/>
<protein>
    <submittedName>
        <fullName evidence="1">Uncharacterized protein</fullName>
    </submittedName>
</protein>
<reference evidence="1" key="1">
    <citation type="submission" date="2021-04" db="EMBL/GenBank/DDBJ databases">
        <authorList>
            <person name="Chebbi M.A.C M."/>
        </authorList>
    </citation>
    <scope>NUCLEOTIDE SEQUENCE</scope>
</reference>
<proteinExistence type="predicted"/>
<accession>A0A8J2MSK2</accession>
<dbReference type="Proteomes" id="UP000786811">
    <property type="component" value="Unassembled WGS sequence"/>
</dbReference>
<comment type="caution">
    <text evidence="1">The sequence shown here is derived from an EMBL/GenBank/DDBJ whole genome shotgun (WGS) entry which is preliminary data.</text>
</comment>
<organism evidence="1 2">
    <name type="scientific">Cotesia congregata</name>
    <name type="common">Parasitoid wasp</name>
    <name type="synonym">Apanteles congregatus</name>
    <dbReference type="NCBI Taxonomy" id="51543"/>
    <lineage>
        <taxon>Eukaryota</taxon>
        <taxon>Metazoa</taxon>
        <taxon>Ecdysozoa</taxon>
        <taxon>Arthropoda</taxon>
        <taxon>Hexapoda</taxon>
        <taxon>Insecta</taxon>
        <taxon>Pterygota</taxon>
        <taxon>Neoptera</taxon>
        <taxon>Endopterygota</taxon>
        <taxon>Hymenoptera</taxon>
        <taxon>Apocrita</taxon>
        <taxon>Ichneumonoidea</taxon>
        <taxon>Braconidae</taxon>
        <taxon>Microgastrinae</taxon>
        <taxon>Cotesia</taxon>
    </lineage>
</organism>
<evidence type="ECO:0000313" key="1">
    <source>
        <dbReference type="EMBL" id="CAG5104184.1"/>
    </source>
</evidence>
<gene>
    <name evidence="1" type="ORF">HICCMSTLAB_LOCUS11875</name>
</gene>
<dbReference type="OrthoDB" id="7570424at2759"/>
<name>A0A8J2MSK2_COTCN</name>